<dbReference type="InterPro" id="IPR050109">
    <property type="entry name" value="HTH-type_TetR-like_transc_reg"/>
</dbReference>
<feature type="DNA-binding region" description="H-T-H motif" evidence="4">
    <location>
        <begin position="40"/>
        <end position="59"/>
    </location>
</feature>
<evidence type="ECO:0000256" key="1">
    <source>
        <dbReference type="ARBA" id="ARBA00023015"/>
    </source>
</evidence>
<keyword evidence="1" id="KW-0805">Transcription regulation</keyword>
<dbReference type="PANTHER" id="PTHR30055:SF238">
    <property type="entry name" value="MYCOFACTOCIN BIOSYNTHESIS TRANSCRIPTIONAL REGULATOR MFTR-RELATED"/>
    <property type="match status" value="1"/>
</dbReference>
<dbReference type="EMBL" id="JAJFZQ010000005">
    <property type="protein sequence ID" value="MCC3265839.1"/>
    <property type="molecule type" value="Genomic_DNA"/>
</dbReference>
<reference evidence="7" key="1">
    <citation type="submission" date="2021-10" db="EMBL/GenBank/DDBJ databases">
        <title>Novel species in genus Arthrobacter.</title>
        <authorList>
            <person name="Liu Y."/>
        </authorList>
    </citation>
    <scope>NUCLEOTIDE SEQUENCE</scope>
    <source>
        <strain evidence="6">Zg-Y786</strain>
        <strain evidence="7">Zg-Y809</strain>
    </source>
</reference>
<keyword evidence="2 4" id="KW-0238">DNA-binding</keyword>
<sequence>MEHGVEPSGGLRARKRAAARSEIERTAVAMVLERGYDNVTVDMICTACMVSQRTFFNYFGSKEGVFLGPPPAEMRAAVAREFLADHGTPVVQSLAAAVVSALVAGQPDPDLAGRRMKAIMASPDLFAKQNEWMADHENHLTDLVLERYAGSEGPEPEADLAAEARMVVGLALGVVRVVLQQNRAEHDDVWPDTGTMERAGVLLDRIFRS</sequence>
<dbReference type="EMBL" id="JAJFZP010000005">
    <property type="protein sequence ID" value="MCC3268595.1"/>
    <property type="molecule type" value="Genomic_DNA"/>
</dbReference>
<feature type="domain" description="HTH tetR-type" evidence="5">
    <location>
        <begin position="17"/>
        <end position="77"/>
    </location>
</feature>
<dbReference type="PROSITE" id="PS50977">
    <property type="entry name" value="HTH_TETR_2"/>
    <property type="match status" value="1"/>
</dbReference>
<evidence type="ECO:0000313" key="6">
    <source>
        <dbReference type="EMBL" id="MCC3265839.1"/>
    </source>
</evidence>
<comment type="caution">
    <text evidence="7">The sequence shown here is derived from an EMBL/GenBank/DDBJ whole genome shotgun (WGS) entry which is preliminary data.</text>
</comment>
<dbReference type="PANTHER" id="PTHR30055">
    <property type="entry name" value="HTH-TYPE TRANSCRIPTIONAL REGULATOR RUTR"/>
    <property type="match status" value="1"/>
</dbReference>
<keyword evidence="3" id="KW-0804">Transcription</keyword>
<keyword evidence="8" id="KW-1185">Reference proteome</keyword>
<dbReference type="Pfam" id="PF00440">
    <property type="entry name" value="TetR_N"/>
    <property type="match status" value="1"/>
</dbReference>
<dbReference type="GO" id="GO:0003700">
    <property type="term" value="F:DNA-binding transcription factor activity"/>
    <property type="evidence" value="ECO:0007669"/>
    <property type="project" value="TreeGrafter"/>
</dbReference>
<dbReference type="InterPro" id="IPR001647">
    <property type="entry name" value="HTH_TetR"/>
</dbReference>
<dbReference type="InterPro" id="IPR009057">
    <property type="entry name" value="Homeodomain-like_sf"/>
</dbReference>
<dbReference type="Gene3D" id="1.10.357.10">
    <property type="entry name" value="Tetracycline Repressor, domain 2"/>
    <property type="match status" value="1"/>
</dbReference>
<evidence type="ECO:0000259" key="5">
    <source>
        <dbReference type="PROSITE" id="PS50977"/>
    </source>
</evidence>
<name>A0A9X1M0C4_9MICC</name>
<gene>
    <name evidence="7" type="ORF">LJ751_04365</name>
    <name evidence="6" type="ORF">LJ752_07250</name>
</gene>
<evidence type="ECO:0000256" key="3">
    <source>
        <dbReference type="ARBA" id="ARBA00023163"/>
    </source>
</evidence>
<dbReference type="RefSeq" id="WP_227890658.1">
    <property type="nucleotide sequence ID" value="NZ_CP095461.1"/>
</dbReference>
<dbReference type="SUPFAM" id="SSF46689">
    <property type="entry name" value="Homeodomain-like"/>
    <property type="match status" value="1"/>
</dbReference>
<evidence type="ECO:0000313" key="9">
    <source>
        <dbReference type="Proteomes" id="UP001139264"/>
    </source>
</evidence>
<dbReference type="Proteomes" id="UP001139264">
    <property type="component" value="Unassembled WGS sequence"/>
</dbReference>
<protein>
    <submittedName>
        <fullName evidence="7">TetR/AcrR family transcriptional regulator</fullName>
    </submittedName>
</protein>
<proteinExistence type="predicted"/>
<dbReference type="PROSITE" id="PS01081">
    <property type="entry name" value="HTH_TETR_1"/>
    <property type="match status" value="1"/>
</dbReference>
<evidence type="ECO:0000256" key="2">
    <source>
        <dbReference type="ARBA" id="ARBA00023125"/>
    </source>
</evidence>
<evidence type="ECO:0000313" key="8">
    <source>
        <dbReference type="Proteomes" id="UP001139168"/>
    </source>
</evidence>
<dbReference type="AlphaFoldDB" id="A0A9X1M0C4"/>
<dbReference type="GO" id="GO:0000976">
    <property type="term" value="F:transcription cis-regulatory region binding"/>
    <property type="evidence" value="ECO:0007669"/>
    <property type="project" value="TreeGrafter"/>
</dbReference>
<dbReference type="Proteomes" id="UP001139168">
    <property type="component" value="Unassembled WGS sequence"/>
</dbReference>
<evidence type="ECO:0000313" key="7">
    <source>
        <dbReference type="EMBL" id="MCC3268595.1"/>
    </source>
</evidence>
<accession>A0A9X1M0C4</accession>
<evidence type="ECO:0000256" key="4">
    <source>
        <dbReference type="PROSITE-ProRule" id="PRU00335"/>
    </source>
</evidence>
<organism evidence="7 9">
    <name type="scientific">Arthrobacter gengyunqii</name>
    <dbReference type="NCBI Taxonomy" id="2886940"/>
    <lineage>
        <taxon>Bacteria</taxon>
        <taxon>Bacillati</taxon>
        <taxon>Actinomycetota</taxon>
        <taxon>Actinomycetes</taxon>
        <taxon>Micrococcales</taxon>
        <taxon>Micrococcaceae</taxon>
        <taxon>Arthrobacter</taxon>
    </lineage>
</organism>
<dbReference type="InterPro" id="IPR023772">
    <property type="entry name" value="DNA-bd_HTH_TetR-type_CS"/>
</dbReference>